<reference evidence="2 3" key="1">
    <citation type="submission" date="2019-06" db="EMBL/GenBank/DDBJ databases">
        <title>Whole genome sequence for Rhodospirillaceae sp. R148.</title>
        <authorList>
            <person name="Wang G."/>
        </authorList>
    </citation>
    <scope>NUCLEOTIDE SEQUENCE [LARGE SCALE GENOMIC DNA]</scope>
    <source>
        <strain evidence="2 3">R148</strain>
    </source>
</reference>
<evidence type="ECO:0000313" key="3">
    <source>
        <dbReference type="Proteomes" id="UP000315252"/>
    </source>
</evidence>
<dbReference type="InterPro" id="IPR007922">
    <property type="entry name" value="DciA-like"/>
</dbReference>
<sequence>MTASRGKDSKKADAKRAVTRAKRRGGSPKALAQALPAITKRILGKRGLAEGSLISDWSSIVGEEVARRCIPKQLAFKRSSERREGTLTLRVESGFATELVYLEQQLLERINAHFGYRAVAKLKLLQGPVIDPTQRTRSPLRPLAPSDKTALEAKLADVEDEDLRKALSDLGAAVFSRPKS</sequence>
<organism evidence="2 3">
    <name type="scientific">Denitrobaculum tricleocarpae</name>
    <dbReference type="NCBI Taxonomy" id="2591009"/>
    <lineage>
        <taxon>Bacteria</taxon>
        <taxon>Pseudomonadati</taxon>
        <taxon>Pseudomonadota</taxon>
        <taxon>Alphaproteobacteria</taxon>
        <taxon>Rhodospirillales</taxon>
        <taxon>Rhodospirillaceae</taxon>
        <taxon>Denitrobaculum</taxon>
    </lineage>
</organism>
<dbReference type="Proteomes" id="UP000315252">
    <property type="component" value="Unassembled WGS sequence"/>
</dbReference>
<comment type="caution">
    <text evidence="2">The sequence shown here is derived from an EMBL/GenBank/DDBJ whole genome shotgun (WGS) entry which is preliminary data.</text>
</comment>
<dbReference type="AlphaFoldDB" id="A0A545U219"/>
<dbReference type="InterPro" id="IPR010593">
    <property type="entry name" value="DUF1159"/>
</dbReference>
<proteinExistence type="predicted"/>
<dbReference type="PANTHER" id="PTHR36456">
    <property type="entry name" value="UPF0232 PROTEIN SCO3875"/>
    <property type="match status" value="1"/>
</dbReference>
<feature type="compositionally biased region" description="Basic residues" evidence="1">
    <location>
        <begin position="17"/>
        <end position="26"/>
    </location>
</feature>
<evidence type="ECO:0000256" key="1">
    <source>
        <dbReference type="SAM" id="MobiDB-lite"/>
    </source>
</evidence>
<dbReference type="RefSeq" id="WP_142894733.1">
    <property type="nucleotide sequence ID" value="NZ_ML660052.1"/>
</dbReference>
<accession>A0A545U219</accession>
<dbReference type="EMBL" id="VHSH01000001">
    <property type="protein sequence ID" value="TQV83496.1"/>
    <property type="molecule type" value="Genomic_DNA"/>
</dbReference>
<dbReference type="OrthoDB" id="7160947at2"/>
<name>A0A545U219_9PROT</name>
<keyword evidence="3" id="KW-1185">Reference proteome</keyword>
<gene>
    <name evidence="2" type="ORF">FKG95_02585</name>
</gene>
<dbReference type="PIRSF" id="PIRSF032064">
    <property type="entry name" value="UCP032064"/>
    <property type="match status" value="1"/>
</dbReference>
<dbReference type="PANTHER" id="PTHR36456:SF1">
    <property type="entry name" value="UPF0232 PROTEIN SCO3875"/>
    <property type="match status" value="1"/>
</dbReference>
<evidence type="ECO:0000313" key="2">
    <source>
        <dbReference type="EMBL" id="TQV83496.1"/>
    </source>
</evidence>
<feature type="region of interest" description="Disordered" evidence="1">
    <location>
        <begin position="1"/>
        <end position="30"/>
    </location>
</feature>
<feature type="compositionally biased region" description="Basic and acidic residues" evidence="1">
    <location>
        <begin position="1"/>
        <end position="16"/>
    </location>
</feature>
<protein>
    <submittedName>
        <fullName evidence="2">DUF721 domain-containing protein</fullName>
    </submittedName>
</protein>
<dbReference type="Pfam" id="PF05258">
    <property type="entry name" value="DciA"/>
    <property type="match status" value="1"/>
</dbReference>